<evidence type="ECO:0000256" key="3">
    <source>
        <dbReference type="ARBA" id="ARBA00022679"/>
    </source>
</evidence>
<evidence type="ECO:0000313" key="9">
    <source>
        <dbReference type="EMBL" id="UPV99705.1"/>
    </source>
</evidence>
<dbReference type="InterPro" id="IPR003594">
    <property type="entry name" value="HATPase_dom"/>
</dbReference>
<dbReference type="GO" id="GO:0004673">
    <property type="term" value="F:protein histidine kinase activity"/>
    <property type="evidence" value="ECO:0007669"/>
    <property type="project" value="UniProtKB-EC"/>
</dbReference>
<evidence type="ECO:0000256" key="4">
    <source>
        <dbReference type="ARBA" id="ARBA00022741"/>
    </source>
</evidence>
<dbReference type="SUPFAM" id="SSF55874">
    <property type="entry name" value="ATPase domain of HSP90 chaperone/DNA topoisomerase II/histidine kinase"/>
    <property type="match status" value="1"/>
</dbReference>
<accession>A0A8U0IGA5</accession>
<proteinExistence type="predicted"/>
<dbReference type="RefSeq" id="WP_248654196.1">
    <property type="nucleotide sequence ID" value="NZ_CP096658.1"/>
</dbReference>
<organism evidence="9 10">
    <name type="scientific">Halorussus gelatinilyticus</name>
    <dbReference type="NCBI Taxonomy" id="2937524"/>
    <lineage>
        <taxon>Archaea</taxon>
        <taxon>Methanobacteriati</taxon>
        <taxon>Methanobacteriota</taxon>
        <taxon>Stenosarchaea group</taxon>
        <taxon>Halobacteria</taxon>
        <taxon>Halobacteriales</taxon>
        <taxon>Haladaptataceae</taxon>
        <taxon>Halorussus</taxon>
    </lineage>
</organism>
<evidence type="ECO:0000256" key="7">
    <source>
        <dbReference type="SAM" id="Phobius"/>
    </source>
</evidence>
<gene>
    <name evidence="9" type="ORF">M0R88_14440</name>
</gene>
<keyword evidence="5" id="KW-0418">Kinase</keyword>
<feature type="transmembrane region" description="Helical" evidence="7">
    <location>
        <begin position="12"/>
        <end position="31"/>
    </location>
</feature>
<keyword evidence="3" id="KW-0808">Transferase</keyword>
<evidence type="ECO:0000256" key="5">
    <source>
        <dbReference type="ARBA" id="ARBA00022777"/>
    </source>
</evidence>
<keyword evidence="7" id="KW-0472">Membrane</keyword>
<feature type="transmembrane region" description="Helical" evidence="7">
    <location>
        <begin position="43"/>
        <end position="64"/>
    </location>
</feature>
<dbReference type="AlphaFoldDB" id="A0A8U0IGA5"/>
<dbReference type="KEGG" id="haxz:M0R88_14440"/>
<keyword evidence="7" id="KW-1133">Transmembrane helix</keyword>
<feature type="transmembrane region" description="Helical" evidence="7">
    <location>
        <begin position="76"/>
        <end position="97"/>
    </location>
</feature>
<dbReference type="EMBL" id="CP096658">
    <property type="protein sequence ID" value="UPV99705.1"/>
    <property type="molecule type" value="Genomic_DNA"/>
</dbReference>
<dbReference type="EC" id="2.7.13.3" evidence="2"/>
<evidence type="ECO:0000256" key="2">
    <source>
        <dbReference type="ARBA" id="ARBA00012438"/>
    </source>
</evidence>
<evidence type="ECO:0000259" key="8">
    <source>
        <dbReference type="PROSITE" id="PS50109"/>
    </source>
</evidence>
<keyword evidence="4" id="KW-0547">Nucleotide-binding</keyword>
<dbReference type="InterPro" id="IPR031623">
    <property type="entry name" value="HisKA_4TM"/>
</dbReference>
<dbReference type="PANTHER" id="PTHR44936">
    <property type="entry name" value="SENSOR PROTEIN CREC"/>
    <property type="match status" value="1"/>
</dbReference>
<dbReference type="PRINTS" id="PR00344">
    <property type="entry name" value="BCTRLSENSOR"/>
</dbReference>
<protein>
    <recommendedName>
        <fullName evidence="2">histidine kinase</fullName>
        <ecNumber evidence="2">2.7.13.3</ecNumber>
    </recommendedName>
</protein>
<keyword evidence="10" id="KW-1185">Reference proteome</keyword>
<dbReference type="Pfam" id="PF16926">
    <property type="entry name" value="HisKA_4TM"/>
    <property type="match status" value="1"/>
</dbReference>
<dbReference type="CDD" id="cd00075">
    <property type="entry name" value="HATPase"/>
    <property type="match status" value="1"/>
</dbReference>
<keyword evidence="6 9" id="KW-0067">ATP-binding</keyword>
<dbReference type="Gene3D" id="3.30.565.10">
    <property type="entry name" value="Histidine kinase-like ATPase, C-terminal domain"/>
    <property type="match status" value="1"/>
</dbReference>
<dbReference type="InterPro" id="IPR036890">
    <property type="entry name" value="HATPase_C_sf"/>
</dbReference>
<dbReference type="InterPro" id="IPR050980">
    <property type="entry name" value="2C_sensor_his_kinase"/>
</dbReference>
<dbReference type="GeneID" id="72191077"/>
<dbReference type="InterPro" id="IPR004358">
    <property type="entry name" value="Sig_transdc_His_kin-like_C"/>
</dbReference>
<feature type="domain" description="Histidine kinase" evidence="8">
    <location>
        <begin position="153"/>
        <end position="354"/>
    </location>
</feature>
<name>A0A8U0IGA5_9EURY</name>
<keyword evidence="7" id="KW-0812">Transmembrane</keyword>
<comment type="catalytic activity">
    <reaction evidence="1">
        <text>ATP + protein L-histidine = ADP + protein N-phospho-L-histidine.</text>
        <dbReference type="EC" id="2.7.13.3"/>
    </reaction>
</comment>
<dbReference type="PROSITE" id="PS50109">
    <property type="entry name" value="HIS_KIN"/>
    <property type="match status" value="1"/>
</dbReference>
<dbReference type="Pfam" id="PF02518">
    <property type="entry name" value="HATPase_c"/>
    <property type="match status" value="1"/>
</dbReference>
<dbReference type="GO" id="GO:0005524">
    <property type="term" value="F:ATP binding"/>
    <property type="evidence" value="ECO:0007669"/>
    <property type="project" value="UniProtKB-KW"/>
</dbReference>
<evidence type="ECO:0000256" key="1">
    <source>
        <dbReference type="ARBA" id="ARBA00000085"/>
    </source>
</evidence>
<sequence length="356" mass="37692">MVRRFLAESASKLILGVGAALFLTSAMHHVSEINRISEVTGPMLALALDGTLALAVVYGGWRLADSDFASEHRWRVAVWCLLGIAVLVGTTAAGIAIRRFEGRVVSESVFQLLLAADAGAVSGLIAGFYDAQTHAHARQAERATTTLRFVNDLLRHAARNHVSAILAHADIARRETDDEDVSNAASSVREQAHEITDLVENAGAIAETVSGDGNVGRIDLAAVAAEEAQRVAETFDATVRTDLPERAPVAANEAVRFVVKNLAENAAEHNDADDPRVELAVTDGDESVRLRVADNGPGIPGSRKPELFDPNARSRHGGGLHLVATLVDNYGGDVRVEDGDAGGAAFVVRLPRGDAQ</sequence>
<dbReference type="SMART" id="SM00387">
    <property type="entry name" value="HATPase_c"/>
    <property type="match status" value="1"/>
</dbReference>
<dbReference type="Proteomes" id="UP000830434">
    <property type="component" value="Chromosome"/>
</dbReference>
<evidence type="ECO:0000313" key="10">
    <source>
        <dbReference type="Proteomes" id="UP000830434"/>
    </source>
</evidence>
<reference evidence="9" key="1">
    <citation type="submission" date="2022-04" db="EMBL/GenBank/DDBJ databases">
        <title>Diverse halophilic archaea isolated from saline environments.</title>
        <authorList>
            <person name="Cui H.-L."/>
        </authorList>
    </citation>
    <scope>NUCLEOTIDE SEQUENCE</scope>
    <source>
        <strain evidence="9">XZYJT40</strain>
    </source>
</reference>
<dbReference type="PANTHER" id="PTHR44936:SF10">
    <property type="entry name" value="SENSOR PROTEIN RSTB"/>
    <property type="match status" value="1"/>
</dbReference>
<evidence type="ECO:0000256" key="6">
    <source>
        <dbReference type="ARBA" id="ARBA00022840"/>
    </source>
</evidence>
<dbReference type="InterPro" id="IPR005467">
    <property type="entry name" value="His_kinase_dom"/>
</dbReference>